<dbReference type="PROSITE" id="PS50164">
    <property type="entry name" value="GIY_YIG"/>
    <property type="match status" value="1"/>
</dbReference>
<feature type="domain" description="GIY-YIG" evidence="1">
    <location>
        <begin position="185"/>
        <end position="280"/>
    </location>
</feature>
<accession>A0A9X8SQF2</accession>
<dbReference type="EMBL" id="FWZC01000106">
    <property type="protein sequence ID" value="SME50570.1"/>
    <property type="molecule type" value="Genomic_DNA"/>
</dbReference>
<reference evidence="2 3" key="1">
    <citation type="submission" date="2017-04" db="EMBL/GenBank/DDBJ databases">
        <authorList>
            <person name="Criscuolo A."/>
        </authorList>
    </citation>
    <scope>NUCLEOTIDE SEQUENCE [LARGE SCALE GENOMIC DNA]</scope>
    <source>
        <strain evidence="2">16-00221</strain>
    </source>
</reference>
<dbReference type="RefSeq" id="WP_000251436.1">
    <property type="nucleotide sequence ID" value="NZ_FWZC01000106.1"/>
</dbReference>
<dbReference type="InterPro" id="IPR035901">
    <property type="entry name" value="GIY-YIG_endonuc_sf"/>
</dbReference>
<dbReference type="Gene3D" id="3.40.1440.10">
    <property type="entry name" value="GIY-YIG endonuclease"/>
    <property type="match status" value="1"/>
</dbReference>
<dbReference type="Pfam" id="PF01541">
    <property type="entry name" value="GIY-YIG"/>
    <property type="match status" value="1"/>
</dbReference>
<evidence type="ECO:0000313" key="3">
    <source>
        <dbReference type="Proteomes" id="UP000194435"/>
    </source>
</evidence>
<dbReference type="CDD" id="cd10446">
    <property type="entry name" value="GIY-YIG_unchar_1"/>
    <property type="match status" value="1"/>
</dbReference>
<organism evidence="2 3">
    <name type="scientific">Bacillus paranthracis</name>
    <dbReference type="NCBI Taxonomy" id="2026186"/>
    <lineage>
        <taxon>Bacteria</taxon>
        <taxon>Bacillati</taxon>
        <taxon>Bacillota</taxon>
        <taxon>Bacilli</taxon>
        <taxon>Bacillales</taxon>
        <taxon>Bacillaceae</taxon>
        <taxon>Bacillus</taxon>
        <taxon>Bacillus cereus group</taxon>
    </lineage>
</organism>
<protein>
    <recommendedName>
        <fullName evidence="1">GIY-YIG domain-containing protein</fullName>
    </recommendedName>
</protein>
<dbReference type="SUPFAM" id="SSF82771">
    <property type="entry name" value="GIY-YIG endonuclease"/>
    <property type="match status" value="1"/>
</dbReference>
<dbReference type="AlphaFoldDB" id="A0A9X8SQF2"/>
<gene>
    <name evidence="2" type="ORF">BACERE00221_05122</name>
</gene>
<proteinExistence type="predicted"/>
<evidence type="ECO:0000259" key="1">
    <source>
        <dbReference type="PROSITE" id="PS50164"/>
    </source>
</evidence>
<sequence length="281" mass="32967">MVRFYLSDLLKRCNYNLNRTLLIRHSTNHERFVKAYAEGSLREYTQHQDPGFFDKFDIVIVFSADKSTTARYLKSYEVKHGELSHTSKDCAKFLLEPYNNNIMHPLFEMNNDPLSEYENKLFIDWGKGMRYWQKATNEKPITQLSDTTQYKFPGFENVSLTYNKLKEMVINGDDTYKDWHIALSSINAIYAIADCSNGKLYIGSSYNKNGLLGRWKEYVHTIHGGNNKLIRKHNQDAKAHLQFQFSILKVLPKDVTPLEAVEVEKRYKEKLQTIKYSYNEN</sequence>
<dbReference type="InterPro" id="IPR000305">
    <property type="entry name" value="GIY-YIG_endonuc"/>
</dbReference>
<name>A0A9X8SQF2_9BACI</name>
<evidence type="ECO:0000313" key="2">
    <source>
        <dbReference type="EMBL" id="SME50570.1"/>
    </source>
</evidence>
<dbReference type="Proteomes" id="UP000194435">
    <property type="component" value="Unassembled WGS sequence"/>
</dbReference>
<comment type="caution">
    <text evidence="2">The sequence shown here is derived from an EMBL/GenBank/DDBJ whole genome shotgun (WGS) entry which is preliminary data.</text>
</comment>